<evidence type="ECO:0000313" key="3">
    <source>
        <dbReference type="Proteomes" id="UP001215827"/>
    </source>
</evidence>
<proteinExistence type="predicted"/>
<gene>
    <name evidence="2" type="ORF">P7228_04970</name>
</gene>
<protein>
    <recommendedName>
        <fullName evidence="1">Tetracyclin repressor-like C-terminal domain-containing protein</fullName>
    </recommendedName>
</protein>
<dbReference type="InterPro" id="IPR041478">
    <property type="entry name" value="TetR_C_27"/>
</dbReference>
<dbReference type="SUPFAM" id="SSF48498">
    <property type="entry name" value="Tetracyclin repressor-like, C-terminal domain"/>
    <property type="match status" value="1"/>
</dbReference>
<dbReference type="InterPro" id="IPR009057">
    <property type="entry name" value="Homeodomain-like_sf"/>
</dbReference>
<dbReference type="InterPro" id="IPR036271">
    <property type="entry name" value="Tet_transcr_reg_TetR-rel_C_sf"/>
</dbReference>
<evidence type="ECO:0000259" key="1">
    <source>
        <dbReference type="Pfam" id="PF17935"/>
    </source>
</evidence>
<organism evidence="2 3">
    <name type="scientific">Altererythrobacter arenosus</name>
    <dbReference type="NCBI Taxonomy" id="3032592"/>
    <lineage>
        <taxon>Bacteria</taxon>
        <taxon>Pseudomonadati</taxon>
        <taxon>Pseudomonadota</taxon>
        <taxon>Alphaproteobacteria</taxon>
        <taxon>Sphingomonadales</taxon>
        <taxon>Erythrobacteraceae</taxon>
        <taxon>Altererythrobacter</taxon>
    </lineage>
</organism>
<sequence length="221" mass="25350">MGGLKVETGAPTVSEDELIEERSRLTRKAMELMERSGEEVSRGRLASELGISRARIEQVFPEDDDLREAVTAEWFAPKLAVMDEVMASDLPPRRKMYEFFARRFVLLRQNFRDDPVRFRFYVELGESYFEYARSYIDLADHYTCELIAEAQAEGHLKELEINHALSLINQMVICYIQPYLIAMLDERLTEEKLGRIIDTIFDGLSAEDRGAQGVTGLRAAT</sequence>
<dbReference type="Gene3D" id="1.10.357.10">
    <property type="entry name" value="Tetracycline Repressor, domain 2"/>
    <property type="match status" value="1"/>
</dbReference>
<evidence type="ECO:0000313" key="2">
    <source>
        <dbReference type="EMBL" id="WFL78420.1"/>
    </source>
</evidence>
<reference evidence="2 3" key="1">
    <citation type="submission" date="2023-03" db="EMBL/GenBank/DDBJ databases">
        <title>Altererythrobacter sp. CAU 1644 isolated from sand.</title>
        <authorList>
            <person name="Kim W."/>
        </authorList>
    </citation>
    <scope>NUCLEOTIDE SEQUENCE [LARGE SCALE GENOMIC DNA]</scope>
    <source>
        <strain evidence="2 3">CAU 1644</strain>
    </source>
</reference>
<dbReference type="EMBL" id="CP121106">
    <property type="protein sequence ID" value="WFL78420.1"/>
    <property type="molecule type" value="Genomic_DNA"/>
</dbReference>
<accession>A0ABY8FTW4</accession>
<dbReference type="Pfam" id="PF17935">
    <property type="entry name" value="TetR_C_27"/>
    <property type="match status" value="1"/>
</dbReference>
<dbReference type="RefSeq" id="WP_278017110.1">
    <property type="nucleotide sequence ID" value="NZ_CP121106.1"/>
</dbReference>
<name>A0ABY8FTW4_9SPHN</name>
<dbReference type="Proteomes" id="UP001215827">
    <property type="component" value="Chromosome"/>
</dbReference>
<keyword evidence="3" id="KW-1185">Reference proteome</keyword>
<feature type="domain" description="Tetracyclin repressor-like C-terminal" evidence="1">
    <location>
        <begin position="92"/>
        <end position="196"/>
    </location>
</feature>
<dbReference type="SUPFAM" id="SSF46689">
    <property type="entry name" value="Homeodomain-like"/>
    <property type="match status" value="1"/>
</dbReference>